<organism evidence="4 5">
    <name type="scientific">Sharpea azabuensis</name>
    <dbReference type="NCBI Taxonomy" id="322505"/>
    <lineage>
        <taxon>Bacteria</taxon>
        <taxon>Bacillati</taxon>
        <taxon>Bacillota</taxon>
        <taxon>Erysipelotrichia</taxon>
        <taxon>Erysipelotrichales</taxon>
        <taxon>Coprobacillaceae</taxon>
        <taxon>Sharpea</taxon>
    </lineage>
</organism>
<dbReference type="InterPro" id="IPR036291">
    <property type="entry name" value="NAD(P)-bd_dom_sf"/>
</dbReference>
<comment type="function">
    <text evidence="2">Catalyzes the reduction of dTDP-6-deoxy-L-lyxo-4-hexulose to yield dTDP-L-rhamnose.</text>
</comment>
<evidence type="ECO:0000259" key="3">
    <source>
        <dbReference type="Pfam" id="PF04321"/>
    </source>
</evidence>
<comment type="pathway">
    <text evidence="2">Carbohydrate biosynthesis; dTDP-L-rhamnose biosynthesis.</text>
</comment>
<dbReference type="UniPathway" id="UPA00124"/>
<dbReference type="RefSeq" id="WP_033161811.1">
    <property type="nucleotide sequence ID" value="NZ_CACVPP010000004.1"/>
</dbReference>
<dbReference type="EC" id="1.1.1.133" evidence="2"/>
<dbReference type="InterPro" id="IPR005913">
    <property type="entry name" value="dTDP_dehydrorham_reduct"/>
</dbReference>
<protein>
    <recommendedName>
        <fullName evidence="2">dTDP-4-dehydrorhamnose reductase</fullName>
        <ecNumber evidence="2">1.1.1.133</ecNumber>
    </recommendedName>
</protein>
<sequence>MSLQTRIWITGAGGRLGSALVKHFDHNTDYEILMSDTDVPVEDEKQVIRFANLNHPDVIINCAALSDVEYCEKNPDEAYKINAIGARNVAVAARMINAKLIHISTDDVFNGVNEEAHNEFEIPNPVTVYGKSKLAGETLVERLTDKHVIVRSSWLYGKNYDLVEQAILKAKRHENIIIPKQEYSTPTSTRSLVNFITTLIGLHEYGLFHASDRGSCSRKEFFETVLKKANLDAKVKVAKDQEARPAYSVLDNMMLRITGIYAMPEWEDDLDAYLERLRDRGVL</sequence>
<dbReference type="PANTHER" id="PTHR10491:SF4">
    <property type="entry name" value="METHIONINE ADENOSYLTRANSFERASE 2 SUBUNIT BETA"/>
    <property type="match status" value="1"/>
</dbReference>
<proteinExistence type="inferred from homology"/>
<dbReference type="STRING" id="322505.SAMN04487836_10189"/>
<feature type="domain" description="RmlD-like substrate binding" evidence="3">
    <location>
        <begin position="6"/>
        <end position="277"/>
    </location>
</feature>
<dbReference type="GeneID" id="54119221"/>
<dbReference type="CDD" id="cd05254">
    <property type="entry name" value="dTDP_HR_like_SDR_e"/>
    <property type="match status" value="1"/>
</dbReference>
<keyword evidence="5" id="KW-1185">Reference proteome</keyword>
<reference evidence="5" key="1">
    <citation type="submission" date="2016-10" db="EMBL/GenBank/DDBJ databases">
        <authorList>
            <person name="Varghese N."/>
            <person name="Submissions S."/>
        </authorList>
    </citation>
    <scope>NUCLEOTIDE SEQUENCE [LARGE SCALE GENOMIC DNA]</scope>
    <source>
        <strain evidence="5">DSM 20406</strain>
    </source>
</reference>
<gene>
    <name evidence="4" type="ORF">SAMN04487834_100153</name>
</gene>
<name>A0A1H6Q0M9_9FIRM</name>
<dbReference type="GO" id="GO:0019305">
    <property type="term" value="P:dTDP-rhamnose biosynthetic process"/>
    <property type="evidence" value="ECO:0007669"/>
    <property type="project" value="UniProtKB-UniPathway"/>
</dbReference>
<dbReference type="PANTHER" id="PTHR10491">
    <property type="entry name" value="DTDP-4-DEHYDRORHAMNOSE REDUCTASE"/>
    <property type="match status" value="1"/>
</dbReference>
<dbReference type="InterPro" id="IPR029903">
    <property type="entry name" value="RmlD-like-bd"/>
</dbReference>
<accession>A0A1H6Q0M9</accession>
<evidence type="ECO:0000256" key="2">
    <source>
        <dbReference type="RuleBase" id="RU364082"/>
    </source>
</evidence>
<keyword evidence="2" id="KW-0560">Oxidoreductase</keyword>
<dbReference type="AlphaFoldDB" id="A0A1H6Q0M9"/>
<dbReference type="GO" id="GO:0005829">
    <property type="term" value="C:cytosol"/>
    <property type="evidence" value="ECO:0007669"/>
    <property type="project" value="TreeGrafter"/>
</dbReference>
<dbReference type="Proteomes" id="UP000183028">
    <property type="component" value="Unassembled WGS sequence"/>
</dbReference>
<dbReference type="eggNOG" id="COG1091">
    <property type="taxonomic scope" value="Bacteria"/>
</dbReference>
<evidence type="ECO:0000313" key="4">
    <source>
        <dbReference type="EMBL" id="SEI37421.1"/>
    </source>
</evidence>
<dbReference type="Gene3D" id="3.90.25.10">
    <property type="entry name" value="UDP-galactose 4-epimerase, domain 1"/>
    <property type="match status" value="1"/>
</dbReference>
<dbReference type="Gene3D" id="3.40.50.720">
    <property type="entry name" value="NAD(P)-binding Rossmann-like Domain"/>
    <property type="match status" value="1"/>
</dbReference>
<comment type="similarity">
    <text evidence="1 2">Belongs to the dTDP-4-dehydrorhamnose reductase family.</text>
</comment>
<dbReference type="SUPFAM" id="SSF51735">
    <property type="entry name" value="NAD(P)-binding Rossmann-fold domains"/>
    <property type="match status" value="1"/>
</dbReference>
<evidence type="ECO:0000313" key="5">
    <source>
        <dbReference type="Proteomes" id="UP000183028"/>
    </source>
</evidence>
<dbReference type="Pfam" id="PF04321">
    <property type="entry name" value="RmlD_sub_bind"/>
    <property type="match status" value="1"/>
</dbReference>
<dbReference type="EMBL" id="FNYK01000001">
    <property type="protein sequence ID" value="SEI37421.1"/>
    <property type="molecule type" value="Genomic_DNA"/>
</dbReference>
<evidence type="ECO:0000256" key="1">
    <source>
        <dbReference type="ARBA" id="ARBA00010944"/>
    </source>
</evidence>
<keyword evidence="2" id="KW-0521">NADP</keyword>
<dbReference type="OrthoDB" id="9808602at2"/>
<dbReference type="GO" id="GO:0008831">
    <property type="term" value="F:dTDP-4-dehydrorhamnose reductase activity"/>
    <property type="evidence" value="ECO:0007669"/>
    <property type="project" value="UniProtKB-EC"/>
</dbReference>